<dbReference type="Gene3D" id="3.30.1120.100">
    <property type="match status" value="1"/>
</dbReference>
<evidence type="ECO:0000313" key="6">
    <source>
        <dbReference type="Proteomes" id="UP000027222"/>
    </source>
</evidence>
<dbReference type="OrthoDB" id="4251012at2759"/>
<keyword evidence="6" id="KW-1185">Reference proteome</keyword>
<dbReference type="PANTHER" id="PTHR10982">
    <property type="entry name" value="MALONYL COA-ACYL CARRIER PROTEIN TRANSACYLASE"/>
    <property type="match status" value="1"/>
</dbReference>
<accession>A0A067SJ98</accession>
<dbReference type="InterPro" id="IPR029069">
    <property type="entry name" value="HotDog_dom_sf"/>
</dbReference>
<dbReference type="AlphaFoldDB" id="A0A067SJ98"/>
<feature type="domain" description="Fatty acid synthase beta subunit AflB /Fas1-like central" evidence="3">
    <location>
        <begin position="65"/>
        <end position="132"/>
    </location>
</feature>
<gene>
    <name evidence="5" type="ORF">GALMADRAFT_216738</name>
</gene>
<dbReference type="Pfam" id="PF00698">
    <property type="entry name" value="Acyl_transf_1"/>
    <property type="match status" value="1"/>
</dbReference>
<dbReference type="InterPro" id="IPR001227">
    <property type="entry name" value="Ac_transferase_dom_sf"/>
</dbReference>
<dbReference type="SUPFAM" id="SSF52151">
    <property type="entry name" value="FabD/lysophospholipase-like"/>
    <property type="match status" value="1"/>
</dbReference>
<dbReference type="GO" id="GO:0019171">
    <property type="term" value="F:(3R)-hydroxyacyl-[acyl-carrier-protein] dehydratase activity"/>
    <property type="evidence" value="ECO:0007669"/>
    <property type="project" value="InterPro"/>
</dbReference>
<dbReference type="Gene3D" id="3.40.366.10">
    <property type="entry name" value="Malonyl-Coenzyme A Acyl Carrier Protein, domain 2"/>
    <property type="match status" value="1"/>
</dbReference>
<dbReference type="GO" id="GO:0004312">
    <property type="term" value="F:fatty acid synthase activity"/>
    <property type="evidence" value="ECO:0007669"/>
    <property type="project" value="InterPro"/>
</dbReference>
<dbReference type="HOGENOM" id="CLU_357160_0_0_1"/>
<dbReference type="PANTHER" id="PTHR10982:SF21">
    <property type="entry name" value="FATTY ACID SYNTHASE SUBUNIT BETA"/>
    <property type="match status" value="1"/>
</dbReference>
<dbReference type="InterPro" id="IPR014043">
    <property type="entry name" value="Acyl_transferase_dom"/>
</dbReference>
<evidence type="ECO:0000313" key="5">
    <source>
        <dbReference type="EMBL" id="KDR66848.1"/>
    </source>
</evidence>
<dbReference type="InterPro" id="IPR013565">
    <property type="entry name" value="Fas1/AflB-like_central"/>
</dbReference>
<evidence type="ECO:0000259" key="3">
    <source>
        <dbReference type="Pfam" id="PF08354"/>
    </source>
</evidence>
<keyword evidence="1" id="KW-0808">Transferase</keyword>
<dbReference type="InterPro" id="IPR050830">
    <property type="entry name" value="Fungal_FAS"/>
</dbReference>
<dbReference type="Gene3D" id="3.10.129.10">
    <property type="entry name" value="Hotdog Thioesterase"/>
    <property type="match status" value="1"/>
</dbReference>
<dbReference type="InterPro" id="IPR003965">
    <property type="entry name" value="Fatty_acid_synthase"/>
</dbReference>
<dbReference type="Proteomes" id="UP000027222">
    <property type="component" value="Unassembled WGS sequence"/>
</dbReference>
<dbReference type="Gene3D" id="2.40.128.700">
    <property type="match status" value="1"/>
</dbReference>
<evidence type="ECO:0000259" key="2">
    <source>
        <dbReference type="Pfam" id="PF00698"/>
    </source>
</evidence>
<reference evidence="6" key="1">
    <citation type="journal article" date="2014" name="Proc. Natl. Acad. Sci. U.S.A.">
        <title>Extensive sampling of basidiomycete genomes demonstrates inadequacy of the white-rot/brown-rot paradigm for wood decay fungi.</title>
        <authorList>
            <person name="Riley R."/>
            <person name="Salamov A.A."/>
            <person name="Brown D.W."/>
            <person name="Nagy L.G."/>
            <person name="Floudas D."/>
            <person name="Held B.W."/>
            <person name="Levasseur A."/>
            <person name="Lombard V."/>
            <person name="Morin E."/>
            <person name="Otillar R."/>
            <person name="Lindquist E.A."/>
            <person name="Sun H."/>
            <person name="LaButti K.M."/>
            <person name="Schmutz J."/>
            <person name="Jabbour D."/>
            <person name="Luo H."/>
            <person name="Baker S.E."/>
            <person name="Pisabarro A.G."/>
            <person name="Walton J.D."/>
            <person name="Blanchette R.A."/>
            <person name="Henrissat B."/>
            <person name="Martin F."/>
            <person name="Cullen D."/>
            <person name="Hibbett D.S."/>
            <person name="Grigoriev I.V."/>
        </authorList>
    </citation>
    <scope>NUCLEOTIDE SEQUENCE [LARGE SCALE GENOMIC DNA]</scope>
    <source>
        <strain evidence="6">CBS 339.88</strain>
    </source>
</reference>
<dbReference type="GO" id="GO:0006633">
    <property type="term" value="P:fatty acid biosynthetic process"/>
    <property type="evidence" value="ECO:0007669"/>
    <property type="project" value="InterPro"/>
</dbReference>
<dbReference type="STRING" id="685588.A0A067SJ98"/>
<dbReference type="SUPFAM" id="SSF54637">
    <property type="entry name" value="Thioesterase/thiol ester dehydrase-isomerase"/>
    <property type="match status" value="1"/>
</dbReference>
<sequence length="785" mass="86971">MQGQLQHIASAFLSRPAARPNQSLPRRRSLNWNISSNERTHPDLSPVLMYLSILAISGQASFHSVLRPGQKPVPFIPVLDASFEVWFKKDSLWPAEDIDAVFDQDPQCVCILEGPVAAKWSVVKDEPVKDLLGNINKSLIQRLLERKYAGDASSVPSIDYLAVEPEPAAKNLPGVVRTESGSTVTFEIGSQIPDALAWLETLSGSELSWIRALLTSTIIVQGTSYIDNPLRRILAPRAEQKVVVKYAGSLPKNEALPSIDIREKFVGPGVAIKAEDVEQFCAVVGNQGGSFKTARNENVQAPMDFAIVWLAGQRVIEVVSAFLYRGRFVDYENTFDTTEEPDYSVLLENDAAVGILHSKEWFDWENSASPLLAGTTLIFRIQSQVAFKDRTAFRNMSVTGDIFVRNQLKVLVKVGSVDFQQDDSHGNPVLATHGLWSSLPRAAMLRILSQKATQIAYDVNFVGMVLPGDALEVKLRHIGMRDGHIVVSIETTNDRGEKVLQGSAEVSQPPTVYVFTGQGSQEPGMGMDLYNSSPAARAVWDGADAHLMAVYGFSIVEIVKDNPKEKTIHFGGIKGQAIRQDICPCGRCGCYWPTRCLDIRMRIPISFLPPMDFSSTNIMAHYLSRLQTYMVKQKQQQFRWQYIEKFRPGSTRNRNENLVCPQMQRQDGQENKNGLSVASQCLILRLGPVPAMIDEMKEEDSPVSPCSSSDINLVMGGDTEGSVLSSISGSHSRNRAVERTLAASLLRWFSDSVVKVALVQQERRRFPSRKQIADISSPGRPTVRP</sequence>
<name>A0A067SJ98_GALM3</name>
<dbReference type="GO" id="GO:0004318">
    <property type="term" value="F:enoyl-[acyl-carrier-protein] reductase (NADH) activity"/>
    <property type="evidence" value="ECO:0007669"/>
    <property type="project" value="InterPro"/>
</dbReference>
<dbReference type="FunFam" id="3.40.366.10:FF:000003">
    <property type="entry name" value="Fatty acid synthase subunit beta dehydratase"/>
    <property type="match status" value="1"/>
</dbReference>
<feature type="domain" description="Fatty acid synthase meander beta sheet" evidence="4">
    <location>
        <begin position="190"/>
        <end position="249"/>
    </location>
</feature>
<dbReference type="InterPro" id="IPR040883">
    <property type="entry name" value="FAS_meander"/>
</dbReference>
<dbReference type="GO" id="GO:0005835">
    <property type="term" value="C:fatty acid synthase complex"/>
    <property type="evidence" value="ECO:0007669"/>
    <property type="project" value="InterPro"/>
</dbReference>
<dbReference type="PRINTS" id="PR01483">
    <property type="entry name" value="FASYNTHASE"/>
</dbReference>
<proteinExistence type="predicted"/>
<protein>
    <submittedName>
        <fullName evidence="5">Uncharacterized protein</fullName>
    </submittedName>
</protein>
<evidence type="ECO:0000259" key="4">
    <source>
        <dbReference type="Pfam" id="PF17951"/>
    </source>
</evidence>
<evidence type="ECO:0000256" key="1">
    <source>
        <dbReference type="ARBA" id="ARBA00022679"/>
    </source>
</evidence>
<dbReference type="Pfam" id="PF08354">
    <property type="entry name" value="Fas1-AflB-like_hel"/>
    <property type="match status" value="1"/>
</dbReference>
<organism evidence="5 6">
    <name type="scientific">Galerina marginata (strain CBS 339.88)</name>
    <dbReference type="NCBI Taxonomy" id="685588"/>
    <lineage>
        <taxon>Eukaryota</taxon>
        <taxon>Fungi</taxon>
        <taxon>Dikarya</taxon>
        <taxon>Basidiomycota</taxon>
        <taxon>Agaricomycotina</taxon>
        <taxon>Agaricomycetes</taxon>
        <taxon>Agaricomycetidae</taxon>
        <taxon>Agaricales</taxon>
        <taxon>Agaricineae</taxon>
        <taxon>Strophariaceae</taxon>
        <taxon>Galerina</taxon>
    </lineage>
</organism>
<dbReference type="Pfam" id="PF22235">
    <property type="entry name" value="FAS1_thioest_ins"/>
    <property type="match status" value="1"/>
</dbReference>
<dbReference type="EMBL" id="KL142419">
    <property type="protein sequence ID" value="KDR66848.1"/>
    <property type="molecule type" value="Genomic_DNA"/>
</dbReference>
<dbReference type="InterPro" id="IPR016035">
    <property type="entry name" value="Acyl_Trfase/lysoPLipase"/>
</dbReference>
<dbReference type="Pfam" id="PF17951">
    <property type="entry name" value="FAS_meander"/>
    <property type="match status" value="1"/>
</dbReference>
<feature type="domain" description="Malonyl-CoA:ACP transacylase (MAT)" evidence="2">
    <location>
        <begin position="512"/>
        <end position="564"/>
    </location>
</feature>